<evidence type="ECO:0000313" key="4">
    <source>
        <dbReference type="Proteomes" id="UP000655225"/>
    </source>
</evidence>
<organism evidence="3 4">
    <name type="scientific">Tetracentron sinense</name>
    <name type="common">Spur-leaf</name>
    <dbReference type="NCBI Taxonomy" id="13715"/>
    <lineage>
        <taxon>Eukaryota</taxon>
        <taxon>Viridiplantae</taxon>
        <taxon>Streptophyta</taxon>
        <taxon>Embryophyta</taxon>
        <taxon>Tracheophyta</taxon>
        <taxon>Spermatophyta</taxon>
        <taxon>Magnoliopsida</taxon>
        <taxon>Trochodendrales</taxon>
        <taxon>Trochodendraceae</taxon>
        <taxon>Tetracentron</taxon>
    </lineage>
</organism>
<dbReference type="AlphaFoldDB" id="A0A835DNJ3"/>
<comment type="caution">
    <text evidence="3">The sequence shown here is derived from an EMBL/GenBank/DDBJ whole genome shotgun (WGS) entry which is preliminary data.</text>
</comment>
<feature type="compositionally biased region" description="Basic residues" evidence="1">
    <location>
        <begin position="806"/>
        <end position="819"/>
    </location>
</feature>
<dbReference type="InterPro" id="IPR001810">
    <property type="entry name" value="F-box_dom"/>
</dbReference>
<dbReference type="SMART" id="SM00256">
    <property type="entry name" value="FBOX"/>
    <property type="match status" value="2"/>
</dbReference>
<feature type="domain" description="F-box" evidence="2">
    <location>
        <begin position="396"/>
        <end position="435"/>
    </location>
</feature>
<dbReference type="SUPFAM" id="SSF81383">
    <property type="entry name" value="F-box domain"/>
    <property type="match status" value="1"/>
</dbReference>
<feature type="region of interest" description="Disordered" evidence="1">
    <location>
        <begin position="743"/>
        <end position="836"/>
    </location>
</feature>
<reference evidence="3 4" key="1">
    <citation type="submission" date="2020-04" db="EMBL/GenBank/DDBJ databases">
        <title>Plant Genome Project.</title>
        <authorList>
            <person name="Zhang R.-G."/>
        </authorList>
    </citation>
    <scope>NUCLEOTIDE SEQUENCE [LARGE SCALE GENOMIC DNA]</scope>
    <source>
        <strain evidence="3">YNK0</strain>
        <tissue evidence="3">Leaf</tissue>
    </source>
</reference>
<dbReference type="Gene3D" id="1.20.1280.50">
    <property type="match status" value="1"/>
</dbReference>
<sequence>MPLHLRRIPPHLHLDDRLRHRLRTWCFSGSRGSLPRRPRAANTGFLSFLRGVTSSTAVVASAIAVRICFGNSGQIIGLNNRRRRWLSDRDAEAEEVVKDHGDLLELIMGSLSLADQTRFRAACKSWRSIGQRTYTVNTLFNVKEKKNLHVLSSKHGWLFLSTGFSIFLYCPFTKKRINLPDSNTRFDIATFSSTPTSPDCVFFCVFHMPYSHIKICTCGRGEETWSTHIFHIGIPTIDKVVYSQGIFYCVNGWGALWAFNVATKDWNKLKKPMGVLVFWYEIGTYIVESKGDILMVILNSLVLWNPIFKLDRSSMAWVKVDSLGDQALFLDCSSLFSILAPRGTEGIEEVRGGFLRIGTEDDGVTEDDGDKDEKEKMVIRWRCRSGRGGKRPWSDLPNDLLELIMGSLSFMDQTRFRAVCKSWRMIGNFRPSNQLPWLLAFTNDSWNQYKLVDPSSKRTYTVNTLFNVKEKKNLHALSSKHGWLFLSTGFSFFLYCPFTKKRINLTDSDTHFDISTFSSTPTSPDCVFFCVFHMPYSHIKISPCRRGEETWSTHIFHPTIDKVVYSQGIYYCVNGWGALWTFNVATKDWSIEEVRGRFLRIGTDDDSVIEDDGDKDEVAVVSIFLGISWYFSYESVVEATEEQLSWVLIATPIVLLLAVRWLSSIENSEDLFAISPSDRHRRTHHRPSDGSSPWSVAALIVLLLIMPAYWESDKKRMMMAKMASKGSGGAEMEARRKMLAGEEKAVKKEELDVEEEDEDESSLSSLLKDKKKKPNASQPQARAKLAKVKKEEPKDEVDDKPAIKKDLKKAKKNGKKKERKVFDLPGQKRDPPEERDPLRVFYETLYQQVPASEMAAFWMMESGLLSKEEAKKIYEKKLKRSQQQKLNSPIKTITTVKRTKQSVTVKRKTTSPASSAKKKITESKTVSKLSKKRKIEDGDSVNESDDDSVKRKTSSPASSAKKKITESKTVSKLSKKRKIGDGGSDNESDDDFVLAKKKTKKQRAA</sequence>
<dbReference type="PANTHER" id="PTHR44259">
    <property type="entry name" value="OS07G0183000 PROTEIN-RELATED"/>
    <property type="match status" value="1"/>
</dbReference>
<feature type="compositionally biased region" description="Basic and acidic residues" evidence="1">
    <location>
        <begin position="788"/>
        <end position="805"/>
    </location>
</feature>
<dbReference type="OrthoDB" id="1863935at2759"/>
<feature type="compositionally biased region" description="Polar residues" evidence="1">
    <location>
        <begin position="883"/>
        <end position="896"/>
    </location>
</feature>
<dbReference type="Pfam" id="PF00646">
    <property type="entry name" value="F-box"/>
    <property type="match status" value="2"/>
</dbReference>
<dbReference type="InterPro" id="IPR050942">
    <property type="entry name" value="F-box_BR-signaling"/>
</dbReference>
<dbReference type="InterPro" id="IPR005174">
    <property type="entry name" value="KIB1-4_b-propeller"/>
</dbReference>
<protein>
    <recommendedName>
        <fullName evidence="2">F-box domain-containing protein</fullName>
    </recommendedName>
</protein>
<feature type="compositionally biased region" description="Basic residues" evidence="1">
    <location>
        <begin position="897"/>
        <end position="909"/>
    </location>
</feature>
<proteinExistence type="predicted"/>
<feature type="domain" description="F-box" evidence="2">
    <location>
        <begin position="102"/>
        <end position="139"/>
    </location>
</feature>
<dbReference type="Proteomes" id="UP000655225">
    <property type="component" value="Unassembled WGS sequence"/>
</dbReference>
<dbReference type="EMBL" id="JABCRI010000005">
    <property type="protein sequence ID" value="KAF8406564.1"/>
    <property type="molecule type" value="Genomic_DNA"/>
</dbReference>
<evidence type="ECO:0000259" key="2">
    <source>
        <dbReference type="SMART" id="SM00256"/>
    </source>
</evidence>
<evidence type="ECO:0000313" key="3">
    <source>
        <dbReference type="EMBL" id="KAF8406564.1"/>
    </source>
</evidence>
<feature type="region of interest" description="Disordered" evidence="1">
    <location>
        <begin position="877"/>
        <end position="1005"/>
    </location>
</feature>
<feature type="compositionally biased region" description="Basic and acidic residues" evidence="1">
    <location>
        <begin position="820"/>
        <end position="836"/>
    </location>
</feature>
<feature type="compositionally biased region" description="Basic residues" evidence="1">
    <location>
        <begin position="995"/>
        <end position="1005"/>
    </location>
</feature>
<dbReference type="Pfam" id="PF03478">
    <property type="entry name" value="Beta-prop_KIB1-4"/>
    <property type="match status" value="2"/>
</dbReference>
<accession>A0A835DNJ3</accession>
<feature type="compositionally biased region" description="Acidic residues" evidence="1">
    <location>
        <begin position="751"/>
        <end position="761"/>
    </location>
</feature>
<name>A0A835DNJ3_TETSI</name>
<dbReference type="CDD" id="cd09917">
    <property type="entry name" value="F-box_SF"/>
    <property type="match status" value="1"/>
</dbReference>
<keyword evidence="4" id="KW-1185">Reference proteome</keyword>
<evidence type="ECO:0000256" key="1">
    <source>
        <dbReference type="SAM" id="MobiDB-lite"/>
    </source>
</evidence>
<gene>
    <name evidence="3" type="ORF">HHK36_008652</name>
</gene>
<dbReference type="InterPro" id="IPR036047">
    <property type="entry name" value="F-box-like_dom_sf"/>
</dbReference>